<gene>
    <name evidence="1" type="ORF">J2S63_002062</name>
</gene>
<sequence>MTDDDFPTGVSADVEALATAAMDREDEALLRELDLLLRQADPMPADLVDRVQFALALDELHAEVAEMTRLSLDALAVRADPTVEAATTSLTFKTDAFTAMVTVTRTGDDAFRLDGWVAPPVPLRVVVRMQEGVREVESDDSGRFVVDGLPGGFAQLVFHHDGGAVVTPMFEL</sequence>
<evidence type="ECO:0000313" key="1">
    <source>
        <dbReference type="EMBL" id="MDR7362509.1"/>
    </source>
</evidence>
<protein>
    <recommendedName>
        <fullName evidence="3">Carboxypeptidase regulatory-like domain-containing protein</fullName>
    </recommendedName>
</protein>
<organism evidence="1 2">
    <name type="scientific">Nocardioides marmoribigeumensis</name>
    <dbReference type="NCBI Taxonomy" id="433649"/>
    <lineage>
        <taxon>Bacteria</taxon>
        <taxon>Bacillati</taxon>
        <taxon>Actinomycetota</taxon>
        <taxon>Actinomycetes</taxon>
        <taxon>Propionibacteriales</taxon>
        <taxon>Nocardioidaceae</taxon>
        <taxon>Nocardioides</taxon>
    </lineage>
</organism>
<dbReference type="Proteomes" id="UP001183648">
    <property type="component" value="Unassembled WGS sequence"/>
</dbReference>
<reference evidence="1 2" key="1">
    <citation type="submission" date="2023-07" db="EMBL/GenBank/DDBJ databases">
        <title>Sequencing the genomes of 1000 actinobacteria strains.</title>
        <authorList>
            <person name="Klenk H.-P."/>
        </authorList>
    </citation>
    <scope>NUCLEOTIDE SEQUENCE [LARGE SCALE GENOMIC DNA]</scope>
    <source>
        <strain evidence="1 2">DSM 19426</strain>
    </source>
</reference>
<accession>A0ABU2BWZ0</accession>
<proteinExistence type="predicted"/>
<evidence type="ECO:0008006" key="3">
    <source>
        <dbReference type="Google" id="ProtNLM"/>
    </source>
</evidence>
<name>A0ABU2BWZ0_9ACTN</name>
<keyword evidence="2" id="KW-1185">Reference proteome</keyword>
<evidence type="ECO:0000313" key="2">
    <source>
        <dbReference type="Proteomes" id="UP001183648"/>
    </source>
</evidence>
<dbReference type="RefSeq" id="WP_310301819.1">
    <property type="nucleotide sequence ID" value="NZ_BAAAPS010000008.1"/>
</dbReference>
<dbReference type="EMBL" id="JAVDYG010000001">
    <property type="protein sequence ID" value="MDR7362509.1"/>
    <property type="molecule type" value="Genomic_DNA"/>
</dbReference>
<comment type="caution">
    <text evidence="1">The sequence shown here is derived from an EMBL/GenBank/DDBJ whole genome shotgun (WGS) entry which is preliminary data.</text>
</comment>